<protein>
    <submittedName>
        <fullName evidence="1">Uncharacterized protein</fullName>
    </submittedName>
</protein>
<dbReference type="AlphaFoldDB" id="A0A6B0SNR8"/>
<gene>
    <name evidence="1" type="ORF">GRX66_01125</name>
</gene>
<organism evidence="1 2">
    <name type="scientific">Halobacterium bonnevillei</name>
    <dbReference type="NCBI Taxonomy" id="2692200"/>
    <lineage>
        <taxon>Archaea</taxon>
        <taxon>Methanobacteriati</taxon>
        <taxon>Methanobacteriota</taxon>
        <taxon>Stenosarchaea group</taxon>
        <taxon>Halobacteria</taxon>
        <taxon>Halobacteriales</taxon>
        <taxon>Halobacteriaceae</taxon>
        <taxon>Halobacterium</taxon>
    </lineage>
</organism>
<dbReference type="RefSeq" id="WP_159524862.1">
    <property type="nucleotide sequence ID" value="NZ_WUUU01000003.1"/>
</dbReference>
<keyword evidence="2" id="KW-1185">Reference proteome</keyword>
<evidence type="ECO:0000313" key="2">
    <source>
        <dbReference type="Proteomes" id="UP000471521"/>
    </source>
</evidence>
<dbReference type="EMBL" id="WUUU01000003">
    <property type="protein sequence ID" value="MXR19269.1"/>
    <property type="molecule type" value="Genomic_DNA"/>
</dbReference>
<dbReference type="InterPro" id="IPR057175">
    <property type="entry name" value="DUF7853"/>
</dbReference>
<dbReference type="Proteomes" id="UP000471521">
    <property type="component" value="Unassembled WGS sequence"/>
</dbReference>
<sequence>MADGTTTAPESELEFSLAEQWALHSAVLDSLECALDAETGPEPAVALAILEKAESDAFRFTAFEYERICVRLDDYASSDDTPNVDREPAAAIVERLARQCPSDCPR</sequence>
<comment type="caution">
    <text evidence="1">The sequence shown here is derived from an EMBL/GenBank/DDBJ whole genome shotgun (WGS) entry which is preliminary data.</text>
</comment>
<dbReference type="OrthoDB" id="205738at2157"/>
<evidence type="ECO:0000313" key="1">
    <source>
        <dbReference type="EMBL" id="MXR19269.1"/>
    </source>
</evidence>
<name>A0A6B0SNR8_9EURY</name>
<proteinExistence type="predicted"/>
<accession>A0A6B0SNR8</accession>
<reference evidence="1 2" key="1">
    <citation type="submission" date="2019-12" db="EMBL/GenBank/DDBJ databases">
        <title>Isolation and characterization of three novel carbon monoxide-oxidizing members of Halobacteria from salione crusts and soils.</title>
        <authorList>
            <person name="Myers M.R."/>
            <person name="King G.M."/>
        </authorList>
    </citation>
    <scope>NUCLEOTIDE SEQUENCE [LARGE SCALE GENOMIC DNA]</scope>
    <source>
        <strain evidence="1 2">PCN9</strain>
    </source>
</reference>
<dbReference type="Pfam" id="PF25251">
    <property type="entry name" value="DUF7853"/>
    <property type="match status" value="1"/>
</dbReference>